<dbReference type="EMBL" id="CAACVG010008013">
    <property type="protein sequence ID" value="VEN48052.1"/>
    <property type="molecule type" value="Genomic_DNA"/>
</dbReference>
<dbReference type="PRINTS" id="PR00722">
    <property type="entry name" value="CHYMOTRYPSIN"/>
</dbReference>
<protein>
    <recommendedName>
        <fullName evidence="6">Peptidase S1 domain-containing protein</fullName>
    </recommendedName>
</protein>
<keyword evidence="4" id="KW-0720">Serine protease</keyword>
<dbReference type="OrthoDB" id="5597713at2759"/>
<evidence type="ECO:0000256" key="1">
    <source>
        <dbReference type="ARBA" id="ARBA00007664"/>
    </source>
</evidence>
<gene>
    <name evidence="7" type="ORF">CALMAC_LOCUS9643</name>
</gene>
<dbReference type="PANTHER" id="PTHR24276:SF98">
    <property type="entry name" value="FI18310P1-RELATED"/>
    <property type="match status" value="1"/>
</dbReference>
<dbReference type="PROSITE" id="PS50240">
    <property type="entry name" value="TRYPSIN_DOM"/>
    <property type="match status" value="1"/>
</dbReference>
<comment type="similarity">
    <text evidence="1">Belongs to the peptidase S1 family.</text>
</comment>
<dbReference type="InterPro" id="IPR001314">
    <property type="entry name" value="Peptidase_S1A"/>
</dbReference>
<dbReference type="Gene3D" id="2.40.10.10">
    <property type="entry name" value="Trypsin-like serine proteases"/>
    <property type="match status" value="1"/>
</dbReference>
<reference evidence="7 8" key="1">
    <citation type="submission" date="2019-01" db="EMBL/GenBank/DDBJ databases">
        <authorList>
            <person name="Sayadi A."/>
        </authorList>
    </citation>
    <scope>NUCLEOTIDE SEQUENCE [LARGE SCALE GENOMIC DNA]</scope>
</reference>
<proteinExistence type="inferred from homology"/>
<accession>A0A653CJF3</accession>
<dbReference type="PROSITE" id="PS00134">
    <property type="entry name" value="TRYPSIN_HIS"/>
    <property type="match status" value="1"/>
</dbReference>
<dbReference type="InterPro" id="IPR050430">
    <property type="entry name" value="Peptidase_S1"/>
</dbReference>
<keyword evidence="8" id="KW-1185">Reference proteome</keyword>
<dbReference type="GO" id="GO:0006508">
    <property type="term" value="P:proteolysis"/>
    <property type="evidence" value="ECO:0007669"/>
    <property type="project" value="UniProtKB-KW"/>
</dbReference>
<evidence type="ECO:0000256" key="2">
    <source>
        <dbReference type="ARBA" id="ARBA00022670"/>
    </source>
</evidence>
<dbReference type="InterPro" id="IPR018114">
    <property type="entry name" value="TRYPSIN_HIS"/>
</dbReference>
<dbReference type="AlphaFoldDB" id="A0A653CJF3"/>
<dbReference type="CDD" id="cd00190">
    <property type="entry name" value="Tryp_SPc"/>
    <property type="match status" value="1"/>
</dbReference>
<keyword evidence="2" id="KW-0645">Protease</keyword>
<evidence type="ECO:0000256" key="5">
    <source>
        <dbReference type="ARBA" id="ARBA00023157"/>
    </source>
</evidence>
<dbReference type="InterPro" id="IPR009003">
    <property type="entry name" value="Peptidase_S1_PA"/>
</dbReference>
<dbReference type="Proteomes" id="UP000410492">
    <property type="component" value="Unassembled WGS sequence"/>
</dbReference>
<evidence type="ECO:0000256" key="3">
    <source>
        <dbReference type="ARBA" id="ARBA00022801"/>
    </source>
</evidence>
<evidence type="ECO:0000313" key="8">
    <source>
        <dbReference type="Proteomes" id="UP000410492"/>
    </source>
</evidence>
<evidence type="ECO:0000259" key="6">
    <source>
        <dbReference type="PROSITE" id="PS50240"/>
    </source>
</evidence>
<name>A0A653CJF3_CALMS</name>
<dbReference type="Pfam" id="PF00089">
    <property type="entry name" value="Trypsin"/>
    <property type="match status" value="1"/>
</dbReference>
<dbReference type="GO" id="GO:0004252">
    <property type="term" value="F:serine-type endopeptidase activity"/>
    <property type="evidence" value="ECO:0007669"/>
    <property type="project" value="InterPro"/>
</dbReference>
<dbReference type="InterPro" id="IPR043504">
    <property type="entry name" value="Peptidase_S1_PA_chymotrypsin"/>
</dbReference>
<evidence type="ECO:0000313" key="7">
    <source>
        <dbReference type="EMBL" id="VEN48052.1"/>
    </source>
</evidence>
<sequence>MKLLGALIVIEVLSKIDSRRLENGNSRIINGKRLDIHDYPFMVKLAVGCGGALIAPQVVLTAAHCVFSDNSVWPNMLVEIKAFGEKIAAKPIPHEKYRDSGDMTISPYDIALLHLATPVKHAIAFPKLNYRKSFEKPGTVIQAIGYGLTENKKLSDHLMGTNITILDHNNPYEHVFRTSGDSGPCSGDSGGPAFIRRGQDHILVGIVSGGPFDEETHLCEEPDVYTSVYDFRGWIEDTMMSLNQN</sequence>
<feature type="domain" description="Peptidase S1" evidence="6">
    <location>
        <begin position="28"/>
        <end position="240"/>
    </location>
</feature>
<keyword evidence="5" id="KW-1015">Disulfide bond</keyword>
<dbReference type="SMART" id="SM00020">
    <property type="entry name" value="Tryp_SPc"/>
    <property type="match status" value="1"/>
</dbReference>
<dbReference type="SUPFAM" id="SSF50494">
    <property type="entry name" value="Trypsin-like serine proteases"/>
    <property type="match status" value="1"/>
</dbReference>
<dbReference type="PANTHER" id="PTHR24276">
    <property type="entry name" value="POLYSERASE-RELATED"/>
    <property type="match status" value="1"/>
</dbReference>
<keyword evidence="3" id="KW-0378">Hydrolase</keyword>
<dbReference type="InterPro" id="IPR001254">
    <property type="entry name" value="Trypsin_dom"/>
</dbReference>
<evidence type="ECO:0000256" key="4">
    <source>
        <dbReference type="ARBA" id="ARBA00022825"/>
    </source>
</evidence>
<organism evidence="7 8">
    <name type="scientific">Callosobruchus maculatus</name>
    <name type="common">Southern cowpea weevil</name>
    <name type="synonym">Pulse bruchid</name>
    <dbReference type="NCBI Taxonomy" id="64391"/>
    <lineage>
        <taxon>Eukaryota</taxon>
        <taxon>Metazoa</taxon>
        <taxon>Ecdysozoa</taxon>
        <taxon>Arthropoda</taxon>
        <taxon>Hexapoda</taxon>
        <taxon>Insecta</taxon>
        <taxon>Pterygota</taxon>
        <taxon>Neoptera</taxon>
        <taxon>Endopterygota</taxon>
        <taxon>Coleoptera</taxon>
        <taxon>Polyphaga</taxon>
        <taxon>Cucujiformia</taxon>
        <taxon>Chrysomeloidea</taxon>
        <taxon>Chrysomelidae</taxon>
        <taxon>Bruchinae</taxon>
        <taxon>Bruchini</taxon>
        <taxon>Callosobruchus</taxon>
    </lineage>
</organism>